<name>A0A1C7DAG3_9SPHN</name>
<dbReference type="SMART" id="SM00418">
    <property type="entry name" value="HTH_ARSR"/>
    <property type="match status" value="1"/>
</dbReference>
<protein>
    <submittedName>
        <fullName evidence="2">MarR family protein</fullName>
    </submittedName>
</protein>
<dbReference type="InterPro" id="IPR011991">
    <property type="entry name" value="ArsR-like_HTH"/>
</dbReference>
<reference evidence="2 3" key="1">
    <citation type="submission" date="2016-07" db="EMBL/GenBank/DDBJ databases">
        <title>Complete genome sequence of Altererythrobacter namhicola JCM 16345T, containing esterase-encoding genes.</title>
        <authorList>
            <person name="Cheng H."/>
            <person name="Wu Y.-H."/>
            <person name="Jian S.-L."/>
            <person name="Huo Y.-Y."/>
            <person name="Wang C.-S."/>
            <person name="Xu X.-W."/>
        </authorList>
    </citation>
    <scope>NUCLEOTIDE SEQUENCE [LARGE SCALE GENOMIC DNA]</scope>
    <source>
        <strain evidence="2 3">JCM 16345</strain>
    </source>
</reference>
<dbReference type="Pfam" id="PF01047">
    <property type="entry name" value="MarR"/>
    <property type="match status" value="1"/>
</dbReference>
<evidence type="ECO:0000313" key="3">
    <source>
        <dbReference type="Proteomes" id="UP000092698"/>
    </source>
</evidence>
<dbReference type="InterPro" id="IPR001845">
    <property type="entry name" value="HTH_ArsR_DNA-bd_dom"/>
</dbReference>
<evidence type="ECO:0000313" key="2">
    <source>
        <dbReference type="EMBL" id="ANU08425.1"/>
    </source>
</evidence>
<dbReference type="InterPro" id="IPR036390">
    <property type="entry name" value="WH_DNA-bd_sf"/>
</dbReference>
<evidence type="ECO:0000259" key="1">
    <source>
        <dbReference type="PROSITE" id="PS50995"/>
    </source>
</evidence>
<dbReference type="RefSeq" id="WP_067788513.1">
    <property type="nucleotide sequence ID" value="NZ_CP016545.1"/>
</dbReference>
<dbReference type="SUPFAM" id="SSF46785">
    <property type="entry name" value="Winged helix' DNA-binding domain"/>
    <property type="match status" value="1"/>
</dbReference>
<dbReference type="CDD" id="cd00090">
    <property type="entry name" value="HTH_ARSR"/>
    <property type="match status" value="1"/>
</dbReference>
<dbReference type="InterPro" id="IPR000835">
    <property type="entry name" value="HTH_MarR-typ"/>
</dbReference>
<dbReference type="AlphaFoldDB" id="A0A1C7DAG3"/>
<dbReference type="InterPro" id="IPR039422">
    <property type="entry name" value="MarR/SlyA-like"/>
</dbReference>
<dbReference type="PRINTS" id="PR00598">
    <property type="entry name" value="HTHMARR"/>
</dbReference>
<accession>A0A1C7DAG3</accession>
<gene>
    <name evidence="2" type="ORF">A6F65_02139</name>
</gene>
<dbReference type="Gene3D" id="1.10.10.10">
    <property type="entry name" value="Winged helix-like DNA-binding domain superfamily/Winged helix DNA-binding domain"/>
    <property type="match status" value="1"/>
</dbReference>
<dbReference type="InterPro" id="IPR036388">
    <property type="entry name" value="WH-like_DNA-bd_sf"/>
</dbReference>
<feature type="domain" description="HTH marR-type" evidence="1">
    <location>
        <begin position="10"/>
        <end position="146"/>
    </location>
</feature>
<dbReference type="GO" id="GO:0006950">
    <property type="term" value="P:response to stress"/>
    <property type="evidence" value="ECO:0007669"/>
    <property type="project" value="TreeGrafter"/>
</dbReference>
<dbReference type="OrthoDB" id="7875071at2"/>
<organism evidence="2 3">
    <name type="scientific">Paraurantiacibacter namhicola</name>
    <dbReference type="NCBI Taxonomy" id="645517"/>
    <lineage>
        <taxon>Bacteria</taxon>
        <taxon>Pseudomonadati</taxon>
        <taxon>Pseudomonadota</taxon>
        <taxon>Alphaproteobacteria</taxon>
        <taxon>Sphingomonadales</taxon>
        <taxon>Erythrobacteraceae</taxon>
        <taxon>Paraurantiacibacter</taxon>
    </lineage>
</organism>
<proteinExistence type="predicted"/>
<dbReference type="EMBL" id="CP016545">
    <property type="protein sequence ID" value="ANU08425.1"/>
    <property type="molecule type" value="Genomic_DNA"/>
</dbReference>
<dbReference type="Proteomes" id="UP000092698">
    <property type="component" value="Chromosome"/>
</dbReference>
<dbReference type="PANTHER" id="PTHR33164:SF43">
    <property type="entry name" value="HTH-TYPE TRANSCRIPTIONAL REPRESSOR YETL"/>
    <property type="match status" value="1"/>
</dbReference>
<sequence>MSDAKTRLPLPPLMDRISFLTHRLNALMARACNPYFQVWGVDLIMSRMMVVLLEHGSLPAGEIVRIMALPQSTISHQIKRLEKLGYIQREQGKDDSRVRVASLTDRGREVAEEANLLSRQVVGVLLDSIGEDDMETVRAALKRADTALQAFRFKQD</sequence>
<dbReference type="STRING" id="645517.A6F65_02139"/>
<dbReference type="PROSITE" id="PS50995">
    <property type="entry name" value="HTH_MARR_2"/>
    <property type="match status" value="1"/>
</dbReference>
<keyword evidence="3" id="KW-1185">Reference proteome</keyword>
<dbReference type="SMART" id="SM00347">
    <property type="entry name" value="HTH_MARR"/>
    <property type="match status" value="1"/>
</dbReference>
<dbReference type="GO" id="GO:0003700">
    <property type="term" value="F:DNA-binding transcription factor activity"/>
    <property type="evidence" value="ECO:0007669"/>
    <property type="project" value="InterPro"/>
</dbReference>
<dbReference type="PANTHER" id="PTHR33164">
    <property type="entry name" value="TRANSCRIPTIONAL REGULATOR, MARR FAMILY"/>
    <property type="match status" value="1"/>
</dbReference>
<dbReference type="KEGG" id="anh:A6F65_02139"/>